<protein>
    <submittedName>
        <fullName evidence="1">Uncharacterized protein</fullName>
    </submittedName>
</protein>
<comment type="caution">
    <text evidence="1">The sequence shown here is derived from an EMBL/GenBank/DDBJ whole genome shotgun (WGS) entry which is preliminary data.</text>
</comment>
<dbReference type="OrthoDB" id="409290at2759"/>
<evidence type="ECO:0000313" key="2">
    <source>
        <dbReference type="Proteomes" id="UP000601435"/>
    </source>
</evidence>
<keyword evidence="2" id="KW-1185">Reference proteome</keyword>
<sequence length="244" mass="27723">MPISSRFVGVEIDEQECDDVLQSSSDKKLVYSQKGVCLGFVKRGSTLTGDRAHLNLIDWRSATNRRVVESSFAAETCGALMGHNMVRFAQVLISEILYGSEVISAIEDDGWQDLCPVTLITDCKRIYDTVHKDGQHVSEKCARRASATTFVYHRERSDELHMVDSRSLSAWKGSSFTDLFDFNLALRDGRATFHRKLSLLLRDVEMTKAVVRQAKERKKEQRASKVKKEHQAINVLPRKLNRTM</sequence>
<gene>
    <name evidence="1" type="ORF">SNEC2469_LOCUS4388</name>
</gene>
<dbReference type="AlphaFoldDB" id="A0A812L577"/>
<dbReference type="EMBL" id="CAJNJA010008886">
    <property type="protein sequence ID" value="CAE7241375.1"/>
    <property type="molecule type" value="Genomic_DNA"/>
</dbReference>
<accession>A0A812L577</accession>
<evidence type="ECO:0000313" key="1">
    <source>
        <dbReference type="EMBL" id="CAE7241375.1"/>
    </source>
</evidence>
<name>A0A812L577_9DINO</name>
<dbReference type="Proteomes" id="UP000601435">
    <property type="component" value="Unassembled WGS sequence"/>
</dbReference>
<reference evidence="1" key="1">
    <citation type="submission" date="2021-02" db="EMBL/GenBank/DDBJ databases">
        <authorList>
            <person name="Dougan E. K."/>
            <person name="Rhodes N."/>
            <person name="Thang M."/>
            <person name="Chan C."/>
        </authorList>
    </citation>
    <scope>NUCLEOTIDE SEQUENCE</scope>
</reference>
<organism evidence="1 2">
    <name type="scientific">Symbiodinium necroappetens</name>
    <dbReference type="NCBI Taxonomy" id="1628268"/>
    <lineage>
        <taxon>Eukaryota</taxon>
        <taxon>Sar</taxon>
        <taxon>Alveolata</taxon>
        <taxon>Dinophyceae</taxon>
        <taxon>Suessiales</taxon>
        <taxon>Symbiodiniaceae</taxon>
        <taxon>Symbiodinium</taxon>
    </lineage>
</organism>
<proteinExistence type="predicted"/>